<dbReference type="OrthoDB" id="7032088at2"/>
<dbReference type="EMBL" id="CP009048">
    <property type="protein sequence ID" value="AIL61798.1"/>
    <property type="molecule type" value="Genomic_DNA"/>
</dbReference>
<organism evidence="1 2">
    <name type="scientific">Pseudomonas alkylphenolica</name>
    <dbReference type="NCBI Taxonomy" id="237609"/>
    <lineage>
        <taxon>Bacteria</taxon>
        <taxon>Pseudomonadati</taxon>
        <taxon>Pseudomonadota</taxon>
        <taxon>Gammaproteobacteria</taxon>
        <taxon>Pseudomonadales</taxon>
        <taxon>Pseudomonadaceae</taxon>
        <taxon>Pseudomonas</taxon>
    </lineage>
</organism>
<name>A0A077F8S5_9PSED</name>
<protein>
    <recommendedName>
        <fullName evidence="3">Ig-like domain-containing protein</fullName>
    </recommendedName>
</protein>
<dbReference type="Proteomes" id="UP000028931">
    <property type="component" value="Chromosome"/>
</dbReference>
<evidence type="ECO:0008006" key="3">
    <source>
        <dbReference type="Google" id="ProtNLM"/>
    </source>
</evidence>
<dbReference type="HOGENOM" id="CLU_717402_0_0_6"/>
<sequence>MHFTSVEVQLILQPLLLEERAPEITMEGRQARFLVHGKVPICRGKGTKHRLQLAVDPACGWGGDDVYPGSRVYAYWQDAEEASRLKVELLPTEPEQDGTQLISKAFEVVSGNAENGDLQIVLQSIYDADPYILPCVVGHFKLDDAGAEQPEHWPVIPQGETIELAVRLLNAQTKGPADGVAVTWQKADASIETVLTDQEGWARYKYSPIKAENHPVTAKFDAPYNLAEGQRVFNVRAIPTVPWQQFDFFLDGQPMDMTTGFLLLRLGRVHQLQLKPSEKCVLIGEEIELNWEMEGAEAPEELEVTPALGESEDLTKEGFSWEIKCLSHFKRRIAINLKCKRLSRPLDFAVMLQGIGSMFIASPEEQQEALKDPTKIIENKLFYVA</sequence>
<evidence type="ECO:0000313" key="1">
    <source>
        <dbReference type="EMBL" id="AIL61798.1"/>
    </source>
</evidence>
<reference evidence="1 2" key="1">
    <citation type="submission" date="2014-07" db="EMBL/GenBank/DDBJ databases">
        <authorList>
            <person name="Lee K."/>
            <person name="Lim J.Y."/>
            <person name="Hwang I."/>
        </authorList>
    </citation>
    <scope>NUCLEOTIDE SEQUENCE [LARGE SCALE GENOMIC DNA]</scope>
    <source>
        <strain evidence="1 2">KL28</strain>
    </source>
</reference>
<proteinExistence type="predicted"/>
<dbReference type="RefSeq" id="WP_038611008.1">
    <property type="nucleotide sequence ID" value="NZ_CP009048.1"/>
</dbReference>
<dbReference type="AlphaFoldDB" id="A0A077F8S5"/>
<gene>
    <name evidence="1" type="ORF">PSAKL28_26040</name>
</gene>
<accession>A0A077F8S5</accession>
<evidence type="ECO:0000313" key="2">
    <source>
        <dbReference type="Proteomes" id="UP000028931"/>
    </source>
</evidence>
<dbReference type="KEGG" id="palk:PSAKL28_26040"/>